<dbReference type="PANTHER" id="PTHR30346">
    <property type="entry name" value="TRANSCRIPTIONAL DUAL REGULATOR HCAR-RELATED"/>
    <property type="match status" value="1"/>
</dbReference>
<evidence type="ECO:0000256" key="3">
    <source>
        <dbReference type="ARBA" id="ARBA00023125"/>
    </source>
</evidence>
<dbReference type="Proteomes" id="UP000516052">
    <property type="component" value="Chromosome"/>
</dbReference>
<evidence type="ECO:0000259" key="5">
    <source>
        <dbReference type="PROSITE" id="PS50931"/>
    </source>
</evidence>
<dbReference type="KEGG" id="sroi:IAG44_26900"/>
<dbReference type="GO" id="GO:0032993">
    <property type="term" value="C:protein-DNA complex"/>
    <property type="evidence" value="ECO:0007669"/>
    <property type="project" value="TreeGrafter"/>
</dbReference>
<dbReference type="InterPro" id="IPR036388">
    <property type="entry name" value="WH-like_DNA-bd_sf"/>
</dbReference>
<sequence>MNVAYRSPPDLRELECFLTLAEELHFGRTGERMYVSQARVSQLLRALERRIGGRLVSRTSRRVALTPLGERFLARLRPAYEELVAAVEEAGGTGLRLGFQGAVSTELAGVLRELGDIDLVELPLSDPFGALRAGSVDAAVVLLPVREPDLVLGPVFSRRPQRLGVPAGHPFATRTSVSAPEVAAQPLVRPAPPAPAYWRAAQAPAASGPEAGTLQEGLTLVATGRGAMLLCEPTATAHRRDDVVFVPVEGVAESALGLVWTRGGEGAGVRALARALAERAQGHPNVARGTCPVER</sequence>
<evidence type="ECO:0000256" key="2">
    <source>
        <dbReference type="ARBA" id="ARBA00023015"/>
    </source>
</evidence>
<dbReference type="Gene3D" id="1.10.10.10">
    <property type="entry name" value="Winged helix-like DNA-binding domain superfamily/Winged helix DNA-binding domain"/>
    <property type="match status" value="1"/>
</dbReference>
<reference evidence="6 7" key="1">
    <citation type="submission" date="2020-08" db="EMBL/GenBank/DDBJ databases">
        <title>A novel species.</title>
        <authorList>
            <person name="Gao J."/>
        </authorList>
    </citation>
    <scope>NUCLEOTIDE SEQUENCE [LARGE SCALE GENOMIC DNA]</scope>
    <source>
        <strain evidence="6 7">CRXT-G-22</strain>
    </source>
</reference>
<evidence type="ECO:0000313" key="7">
    <source>
        <dbReference type="Proteomes" id="UP000516052"/>
    </source>
</evidence>
<organism evidence="6 7">
    <name type="scientific">Streptomyces roseirectus</name>
    <dbReference type="NCBI Taxonomy" id="2768066"/>
    <lineage>
        <taxon>Bacteria</taxon>
        <taxon>Bacillati</taxon>
        <taxon>Actinomycetota</taxon>
        <taxon>Actinomycetes</taxon>
        <taxon>Kitasatosporales</taxon>
        <taxon>Streptomycetaceae</taxon>
        <taxon>Streptomyces</taxon>
    </lineage>
</organism>
<dbReference type="GO" id="GO:0003700">
    <property type="term" value="F:DNA-binding transcription factor activity"/>
    <property type="evidence" value="ECO:0007669"/>
    <property type="project" value="InterPro"/>
</dbReference>
<dbReference type="InterPro" id="IPR000847">
    <property type="entry name" value="LysR_HTH_N"/>
</dbReference>
<keyword evidence="2" id="KW-0805">Transcription regulation</keyword>
<dbReference type="FunFam" id="1.10.10.10:FF:000001">
    <property type="entry name" value="LysR family transcriptional regulator"/>
    <property type="match status" value="1"/>
</dbReference>
<feature type="domain" description="HTH lysR-type" evidence="5">
    <location>
        <begin position="9"/>
        <end position="66"/>
    </location>
</feature>
<accession>A0A7H0IIT0</accession>
<protein>
    <submittedName>
        <fullName evidence="6">LysR family transcriptional regulator</fullName>
    </submittedName>
</protein>
<keyword evidence="3" id="KW-0238">DNA-binding</keyword>
<proteinExistence type="inferred from homology"/>
<dbReference type="Gene3D" id="3.40.190.10">
    <property type="entry name" value="Periplasmic binding protein-like II"/>
    <property type="match status" value="2"/>
</dbReference>
<dbReference type="AlphaFoldDB" id="A0A7H0IIT0"/>
<dbReference type="Pfam" id="PF00126">
    <property type="entry name" value="HTH_1"/>
    <property type="match status" value="1"/>
</dbReference>
<evidence type="ECO:0000313" key="6">
    <source>
        <dbReference type="EMBL" id="QNP72696.1"/>
    </source>
</evidence>
<evidence type="ECO:0000256" key="4">
    <source>
        <dbReference type="ARBA" id="ARBA00023163"/>
    </source>
</evidence>
<dbReference type="EMBL" id="CP060828">
    <property type="protein sequence ID" value="QNP72696.1"/>
    <property type="molecule type" value="Genomic_DNA"/>
</dbReference>
<comment type="similarity">
    <text evidence="1">Belongs to the LysR transcriptional regulatory family.</text>
</comment>
<keyword evidence="4" id="KW-0804">Transcription</keyword>
<dbReference type="PANTHER" id="PTHR30346:SF0">
    <property type="entry name" value="HCA OPERON TRANSCRIPTIONAL ACTIVATOR HCAR"/>
    <property type="match status" value="1"/>
</dbReference>
<dbReference type="GO" id="GO:0003677">
    <property type="term" value="F:DNA binding"/>
    <property type="evidence" value="ECO:0007669"/>
    <property type="project" value="UniProtKB-KW"/>
</dbReference>
<keyword evidence="7" id="KW-1185">Reference proteome</keyword>
<dbReference type="SUPFAM" id="SSF46785">
    <property type="entry name" value="Winged helix' DNA-binding domain"/>
    <property type="match status" value="1"/>
</dbReference>
<dbReference type="InterPro" id="IPR005119">
    <property type="entry name" value="LysR_subst-bd"/>
</dbReference>
<gene>
    <name evidence="6" type="ORF">IAG44_26900</name>
</gene>
<dbReference type="PROSITE" id="PS50931">
    <property type="entry name" value="HTH_LYSR"/>
    <property type="match status" value="1"/>
</dbReference>
<dbReference type="Pfam" id="PF03466">
    <property type="entry name" value="LysR_substrate"/>
    <property type="match status" value="1"/>
</dbReference>
<dbReference type="InterPro" id="IPR036390">
    <property type="entry name" value="WH_DNA-bd_sf"/>
</dbReference>
<dbReference type="SUPFAM" id="SSF53850">
    <property type="entry name" value="Periplasmic binding protein-like II"/>
    <property type="match status" value="1"/>
</dbReference>
<evidence type="ECO:0000256" key="1">
    <source>
        <dbReference type="ARBA" id="ARBA00009437"/>
    </source>
</evidence>
<name>A0A7H0IIT0_9ACTN</name>